<feature type="coiled-coil region" evidence="1">
    <location>
        <begin position="145"/>
        <end position="191"/>
    </location>
</feature>
<accession>A0A142BD79</accession>
<protein>
    <recommendedName>
        <fullName evidence="5">Lipoprotein</fullName>
    </recommendedName>
</protein>
<feature type="chain" id="PRO_5007493083" description="Lipoprotein" evidence="2">
    <location>
        <begin position="29"/>
        <end position="192"/>
    </location>
</feature>
<name>A0A142BD79_9GAMM</name>
<reference evidence="3 4" key="1">
    <citation type="journal article" date="2016" name="Front. Microbiol.">
        <title>Genomic Insight into the Host-Endosymbiont Relationship of Endozoicomonas montiporae CL-33(T) with its Coral Host.</title>
        <authorList>
            <person name="Ding J.-Y."/>
            <person name="Shiu J.-H."/>
            <person name="Chen W.-M."/>
            <person name="Chiang Y.-R."/>
            <person name="Tang S.-L."/>
        </authorList>
    </citation>
    <scope>NUCLEOTIDE SEQUENCE [LARGE SCALE GENOMIC DNA]</scope>
    <source>
        <strain evidence="3 4">CL-33</strain>
    </source>
</reference>
<dbReference type="PATRIC" id="fig|570277.3.peg.2845"/>
<organism evidence="3 4">
    <name type="scientific">Endozoicomonas montiporae CL-33</name>
    <dbReference type="NCBI Taxonomy" id="570277"/>
    <lineage>
        <taxon>Bacteria</taxon>
        <taxon>Pseudomonadati</taxon>
        <taxon>Pseudomonadota</taxon>
        <taxon>Gammaproteobacteria</taxon>
        <taxon>Oceanospirillales</taxon>
        <taxon>Endozoicomonadaceae</taxon>
        <taxon>Endozoicomonas</taxon>
    </lineage>
</organism>
<dbReference type="EMBL" id="CP013251">
    <property type="protein sequence ID" value="AMO56705.1"/>
    <property type="molecule type" value="Genomic_DNA"/>
</dbReference>
<evidence type="ECO:0000256" key="1">
    <source>
        <dbReference type="SAM" id="Coils"/>
    </source>
</evidence>
<dbReference type="KEGG" id="emp:EZMO1_2642"/>
<evidence type="ECO:0000313" key="4">
    <source>
        <dbReference type="Proteomes" id="UP000071065"/>
    </source>
</evidence>
<evidence type="ECO:0008006" key="5">
    <source>
        <dbReference type="Google" id="ProtNLM"/>
    </source>
</evidence>
<proteinExistence type="predicted"/>
<gene>
    <name evidence="3" type="ORF">EZMO1_2642</name>
</gene>
<evidence type="ECO:0000256" key="2">
    <source>
        <dbReference type="SAM" id="SignalP"/>
    </source>
</evidence>
<keyword evidence="2" id="KW-0732">Signal</keyword>
<feature type="signal peptide" evidence="2">
    <location>
        <begin position="1"/>
        <end position="28"/>
    </location>
</feature>
<evidence type="ECO:0000313" key="3">
    <source>
        <dbReference type="EMBL" id="AMO56705.1"/>
    </source>
</evidence>
<keyword evidence="1" id="KW-0175">Coiled coil</keyword>
<dbReference type="AlphaFoldDB" id="A0A142BD79"/>
<dbReference type="Proteomes" id="UP000071065">
    <property type="component" value="Chromosome"/>
</dbReference>
<sequence>MSVMSVLKRTITFALCIMFVSATLSGCAGRKAHPVTIRQYGDENRSCAALESELRFIESEISRLVPKTDKTGKNVALGVAGAFFLVPWFFMDLSQAEQIEIDAFRQRYNYLAGLTVDKHCDKPRQQIPDFRNPAAFQEEQLKMQQMQQEQLYQLQQQQIQRLQQQQIQQQIEQQKLELEKQQQRMRNNSINH</sequence>